<dbReference type="RefSeq" id="WP_145201495.1">
    <property type="nucleotide sequence ID" value="NZ_CP036267.1"/>
</dbReference>
<proteinExistence type="predicted"/>
<dbReference type="OrthoDB" id="261466at2"/>
<dbReference type="KEGG" id="tpol:Mal48_33600"/>
<dbReference type="AlphaFoldDB" id="A0A517QR46"/>
<keyword evidence="1" id="KW-0472">Membrane</keyword>
<keyword evidence="1" id="KW-0812">Transmembrane</keyword>
<reference evidence="3 4" key="1">
    <citation type="submission" date="2019-02" db="EMBL/GenBank/DDBJ databases">
        <title>Deep-cultivation of Planctomycetes and their phenomic and genomic characterization uncovers novel biology.</title>
        <authorList>
            <person name="Wiegand S."/>
            <person name="Jogler M."/>
            <person name="Boedeker C."/>
            <person name="Pinto D."/>
            <person name="Vollmers J."/>
            <person name="Rivas-Marin E."/>
            <person name="Kohn T."/>
            <person name="Peeters S.H."/>
            <person name="Heuer A."/>
            <person name="Rast P."/>
            <person name="Oberbeckmann S."/>
            <person name="Bunk B."/>
            <person name="Jeske O."/>
            <person name="Meyerdierks A."/>
            <person name="Storesund J.E."/>
            <person name="Kallscheuer N."/>
            <person name="Luecker S."/>
            <person name="Lage O.M."/>
            <person name="Pohl T."/>
            <person name="Merkel B.J."/>
            <person name="Hornburger P."/>
            <person name="Mueller R.-W."/>
            <person name="Bruemmer F."/>
            <person name="Labrenz M."/>
            <person name="Spormann A.M."/>
            <person name="Op den Camp H."/>
            <person name="Overmann J."/>
            <person name="Amann R."/>
            <person name="Jetten M.S.M."/>
            <person name="Mascher T."/>
            <person name="Medema M.H."/>
            <person name="Devos D.P."/>
            <person name="Kaster A.-K."/>
            <person name="Ovreas L."/>
            <person name="Rohde M."/>
            <person name="Galperin M.Y."/>
            <person name="Jogler C."/>
        </authorList>
    </citation>
    <scope>NUCLEOTIDE SEQUENCE [LARGE SCALE GENOMIC DNA]</scope>
    <source>
        <strain evidence="3 4">Mal48</strain>
    </source>
</reference>
<dbReference type="EMBL" id="CP036267">
    <property type="protein sequence ID" value="QDT34100.1"/>
    <property type="molecule type" value="Genomic_DNA"/>
</dbReference>
<feature type="domain" description="TadE-like" evidence="2">
    <location>
        <begin position="17"/>
        <end position="59"/>
    </location>
</feature>
<dbReference type="Pfam" id="PF07811">
    <property type="entry name" value="TadE"/>
    <property type="match status" value="1"/>
</dbReference>
<organism evidence="3 4">
    <name type="scientific">Thalassoglobus polymorphus</name>
    <dbReference type="NCBI Taxonomy" id="2527994"/>
    <lineage>
        <taxon>Bacteria</taxon>
        <taxon>Pseudomonadati</taxon>
        <taxon>Planctomycetota</taxon>
        <taxon>Planctomycetia</taxon>
        <taxon>Planctomycetales</taxon>
        <taxon>Planctomycetaceae</taxon>
        <taxon>Thalassoglobus</taxon>
    </lineage>
</organism>
<name>A0A517QR46_9PLAN</name>
<feature type="transmembrane region" description="Helical" evidence="1">
    <location>
        <begin position="20"/>
        <end position="38"/>
    </location>
</feature>
<dbReference type="Proteomes" id="UP000315724">
    <property type="component" value="Chromosome"/>
</dbReference>
<evidence type="ECO:0000313" key="4">
    <source>
        <dbReference type="Proteomes" id="UP000315724"/>
    </source>
</evidence>
<gene>
    <name evidence="3" type="ORF">Mal48_33600</name>
</gene>
<keyword evidence="1" id="KW-1133">Transmembrane helix</keyword>
<evidence type="ECO:0000259" key="2">
    <source>
        <dbReference type="Pfam" id="PF07811"/>
    </source>
</evidence>
<keyword evidence="4" id="KW-1185">Reference proteome</keyword>
<accession>A0A517QR46</accession>
<evidence type="ECO:0000313" key="3">
    <source>
        <dbReference type="EMBL" id="QDT34100.1"/>
    </source>
</evidence>
<dbReference type="InterPro" id="IPR012495">
    <property type="entry name" value="TadE-like_dom"/>
</dbReference>
<sequence>MKISTQSQSRTRDQRTGAAAVEFAIVAPIFISLIFGVAEMGRALDVSTNMTSALREGGRLASMHYNGVVPPGMTTEEKVLLDIRNVLKANGVPGDEVTLTLTHADGAKAGQDFDLDDPSNYLKNFQLTATVAYADVSTFPIKIMSGQTLTSKIVFRLGRSDLSS</sequence>
<protein>
    <submittedName>
        <fullName evidence="3">TadE-like protein</fullName>
    </submittedName>
</protein>
<evidence type="ECO:0000256" key="1">
    <source>
        <dbReference type="SAM" id="Phobius"/>
    </source>
</evidence>